<dbReference type="EMBL" id="MU853402">
    <property type="protein sequence ID" value="KAK4137866.1"/>
    <property type="molecule type" value="Genomic_DNA"/>
</dbReference>
<dbReference type="AlphaFoldDB" id="A0AAN6UU29"/>
<proteinExistence type="predicted"/>
<comment type="caution">
    <text evidence="1">The sequence shown here is derived from an EMBL/GenBank/DDBJ whole genome shotgun (WGS) entry which is preliminary data.</text>
</comment>
<keyword evidence="2" id="KW-1185">Reference proteome</keyword>
<reference evidence="1" key="1">
    <citation type="journal article" date="2023" name="Mol. Phylogenet. Evol.">
        <title>Genome-scale phylogeny and comparative genomics of the fungal order Sordariales.</title>
        <authorList>
            <person name="Hensen N."/>
            <person name="Bonometti L."/>
            <person name="Westerberg I."/>
            <person name="Brannstrom I.O."/>
            <person name="Guillou S."/>
            <person name="Cros-Aarteil S."/>
            <person name="Calhoun S."/>
            <person name="Haridas S."/>
            <person name="Kuo A."/>
            <person name="Mondo S."/>
            <person name="Pangilinan J."/>
            <person name="Riley R."/>
            <person name="LaButti K."/>
            <person name="Andreopoulos B."/>
            <person name="Lipzen A."/>
            <person name="Chen C."/>
            <person name="Yan M."/>
            <person name="Daum C."/>
            <person name="Ng V."/>
            <person name="Clum A."/>
            <person name="Steindorff A."/>
            <person name="Ohm R.A."/>
            <person name="Martin F."/>
            <person name="Silar P."/>
            <person name="Natvig D.O."/>
            <person name="Lalanne C."/>
            <person name="Gautier V."/>
            <person name="Ament-Velasquez S.L."/>
            <person name="Kruys A."/>
            <person name="Hutchinson M.I."/>
            <person name="Powell A.J."/>
            <person name="Barry K."/>
            <person name="Miller A.N."/>
            <person name="Grigoriev I.V."/>
            <person name="Debuchy R."/>
            <person name="Gladieux P."/>
            <person name="Hiltunen Thoren M."/>
            <person name="Johannesson H."/>
        </authorList>
    </citation>
    <scope>NUCLEOTIDE SEQUENCE</scope>
    <source>
        <strain evidence="1">CBS 123565</strain>
    </source>
</reference>
<name>A0AAN6UU29_9PEZI</name>
<evidence type="ECO:0000313" key="2">
    <source>
        <dbReference type="Proteomes" id="UP001304895"/>
    </source>
</evidence>
<dbReference type="Proteomes" id="UP001304895">
    <property type="component" value="Unassembled WGS sequence"/>
</dbReference>
<organism evidence="1 2">
    <name type="scientific">Trichocladium antarcticum</name>
    <dbReference type="NCBI Taxonomy" id="1450529"/>
    <lineage>
        <taxon>Eukaryota</taxon>
        <taxon>Fungi</taxon>
        <taxon>Dikarya</taxon>
        <taxon>Ascomycota</taxon>
        <taxon>Pezizomycotina</taxon>
        <taxon>Sordariomycetes</taxon>
        <taxon>Sordariomycetidae</taxon>
        <taxon>Sordariales</taxon>
        <taxon>Chaetomiaceae</taxon>
        <taxon>Trichocladium</taxon>
    </lineage>
</organism>
<reference evidence="1" key="2">
    <citation type="submission" date="2023-05" db="EMBL/GenBank/DDBJ databases">
        <authorList>
            <consortium name="Lawrence Berkeley National Laboratory"/>
            <person name="Steindorff A."/>
            <person name="Hensen N."/>
            <person name="Bonometti L."/>
            <person name="Westerberg I."/>
            <person name="Brannstrom I.O."/>
            <person name="Guillou S."/>
            <person name="Cros-Aarteil S."/>
            <person name="Calhoun S."/>
            <person name="Haridas S."/>
            <person name="Kuo A."/>
            <person name="Mondo S."/>
            <person name="Pangilinan J."/>
            <person name="Riley R."/>
            <person name="Labutti K."/>
            <person name="Andreopoulos B."/>
            <person name="Lipzen A."/>
            <person name="Chen C."/>
            <person name="Yanf M."/>
            <person name="Daum C."/>
            <person name="Ng V."/>
            <person name="Clum A."/>
            <person name="Ohm R."/>
            <person name="Martin F."/>
            <person name="Silar P."/>
            <person name="Natvig D."/>
            <person name="Lalanne C."/>
            <person name="Gautier V."/>
            <person name="Ament-Velasquez S.L."/>
            <person name="Kruys A."/>
            <person name="Hutchinson M.I."/>
            <person name="Powell A.J."/>
            <person name="Barry K."/>
            <person name="Miller A.N."/>
            <person name="Grigoriev I.V."/>
            <person name="Debuchy R."/>
            <person name="Gladieux P."/>
            <person name="Thoren M.H."/>
            <person name="Johannesson H."/>
        </authorList>
    </citation>
    <scope>NUCLEOTIDE SEQUENCE</scope>
    <source>
        <strain evidence="1">CBS 123565</strain>
    </source>
</reference>
<gene>
    <name evidence="1" type="ORF">BT67DRAFT_123986</name>
</gene>
<sequence length="176" mass="19953">MVWGTTDRWSTTFTWQYLRKPVGVDIGSPERPHCYLVLPHSPTRTPKGQPWGPWPPPHRGSAMQYPVGWYLQHASNPVQRPVNLLQRQSRVSSRQHRAATCVDATRLPDSTQEDKNTVKGRTRLPLRGVEPRATECSIMRIRYVNRYTREVLSKATSSNPTDRLGWNGVGGVKAVA</sequence>
<evidence type="ECO:0000313" key="1">
    <source>
        <dbReference type="EMBL" id="KAK4137866.1"/>
    </source>
</evidence>
<protein>
    <submittedName>
        <fullName evidence="1">Uncharacterized protein</fullName>
    </submittedName>
</protein>
<accession>A0AAN6UU29</accession>